<evidence type="ECO:0000313" key="2">
    <source>
        <dbReference type="EMBL" id="NYH07205.1"/>
    </source>
</evidence>
<comment type="caution">
    <text evidence="2">The sequence shown here is derived from an EMBL/GenBank/DDBJ whole genome shotgun (WGS) entry which is preliminary data.</text>
</comment>
<dbReference type="EMBL" id="JACCAT010000001">
    <property type="protein sequence ID" value="NYH07205.1"/>
    <property type="molecule type" value="Genomic_DNA"/>
</dbReference>
<accession>A0A7Z0ASB1</accession>
<feature type="compositionally biased region" description="Polar residues" evidence="1">
    <location>
        <begin position="226"/>
        <end position="236"/>
    </location>
</feature>
<feature type="region of interest" description="Disordered" evidence="1">
    <location>
        <begin position="172"/>
        <end position="237"/>
    </location>
</feature>
<protein>
    <submittedName>
        <fullName evidence="2">Uncharacterized protein</fullName>
    </submittedName>
</protein>
<evidence type="ECO:0000313" key="3">
    <source>
        <dbReference type="Proteomes" id="UP000553035"/>
    </source>
</evidence>
<reference evidence="2 3" key="1">
    <citation type="submission" date="2020-07" db="EMBL/GenBank/DDBJ databases">
        <title>Exploring microbial biodiversity for novel pathways involved in the catabolism of aromatic compounds derived from lignin.</title>
        <authorList>
            <person name="Elkins J."/>
        </authorList>
    </citation>
    <scope>NUCLEOTIDE SEQUENCE [LARGE SCALE GENOMIC DNA]</scope>
    <source>
        <strain evidence="2 3">VanB</strain>
    </source>
</reference>
<feature type="compositionally biased region" description="Low complexity" evidence="1">
    <location>
        <begin position="9"/>
        <end position="24"/>
    </location>
</feature>
<dbReference type="Proteomes" id="UP000553035">
    <property type="component" value="Unassembled WGS sequence"/>
</dbReference>
<evidence type="ECO:0000256" key="1">
    <source>
        <dbReference type="SAM" id="MobiDB-lite"/>
    </source>
</evidence>
<feature type="region of interest" description="Disordered" evidence="1">
    <location>
        <begin position="1"/>
        <end position="26"/>
    </location>
</feature>
<gene>
    <name evidence="2" type="ORF">GGI52_000248</name>
</gene>
<proteinExistence type="predicted"/>
<dbReference type="AlphaFoldDB" id="A0A7Z0ASB1"/>
<sequence length="535" mass="59085">MAKPPKQIPPASSSPPRSSTDSPPINVDYIIRPGVRLHAGEPPFIGHLSQHAAQPDGAPRLPSVEVSEMLPLQLLHTSIIAPETLARPTSPVFIPVHLALRLTPAAASPQGIRRDGRERTYVDMREGTAMVHQHPDGRFQLTSANELTPSGFLVERIHGTNLWQKRQAIAARRTHVDEPDTQAGPSKRLRLNEDGASTDPAPLADKASAMPHQPLDLSGKPWRSWGQPTKPTSGQSVEVDGLHYPIVSQIVRSNTSIVCIKHPRFNPERFEAFEQMLVDDRTLQPRWAARAPDNRWIVADDHLPFEKPLTQYVADAFEYLSRQSVRAVAKAMFKESRGAEVINGEGLQALSQTFRFWENKTIPAPRNLADPLMLLPIQPIIGDGTFGGRIVLPPTSGPSLQRVDFDRQKLSQQWSEYTAAPGAANLQKLFHSILVKSGYTVSPPDPLLLENSLVFHREGLDSLFVLKLPLVSPDSIPRYTRPGSELTSSAALMTLDETGRQRLNALLAQDKVNYLVGGIQRPSPDQPTLFILREG</sequence>
<organism evidence="2 3">
    <name type="scientific">Pseudomonas moraviensis</name>
    <dbReference type="NCBI Taxonomy" id="321662"/>
    <lineage>
        <taxon>Bacteria</taxon>
        <taxon>Pseudomonadati</taxon>
        <taxon>Pseudomonadota</taxon>
        <taxon>Gammaproteobacteria</taxon>
        <taxon>Pseudomonadales</taxon>
        <taxon>Pseudomonadaceae</taxon>
        <taxon>Pseudomonas</taxon>
    </lineage>
</organism>
<name>A0A7Z0ASB1_9PSED</name>
<dbReference type="RefSeq" id="WP_179692175.1">
    <property type="nucleotide sequence ID" value="NZ_JACCAT010000001.1"/>
</dbReference>